<keyword evidence="4" id="KW-0560">Oxidoreductase</keyword>
<evidence type="ECO:0000256" key="3">
    <source>
        <dbReference type="ARBA" id="ARBA00022827"/>
    </source>
</evidence>
<keyword evidence="2 4" id="KW-0285">Flavoprotein</keyword>
<dbReference type="STRING" id="426428.A0A0D2XMM3"/>
<accession>A0A0D2XMM3</accession>
<keyword evidence="5" id="KW-0732">Signal</keyword>
<dbReference type="PANTHER" id="PTHR42707">
    <property type="entry name" value="ACYL-COA DEHYDROGENASE"/>
    <property type="match status" value="1"/>
</dbReference>
<dbReference type="Proteomes" id="UP000002489">
    <property type="component" value="Unassembled WGS sequence"/>
</dbReference>
<dbReference type="SUPFAM" id="SSF47203">
    <property type="entry name" value="Acyl-CoA dehydrogenase C-terminal domain-like"/>
    <property type="match status" value="1"/>
</dbReference>
<evidence type="ECO:0000313" key="8">
    <source>
        <dbReference type="EnsemblFungi" id="FOXG_05200P0"/>
    </source>
</evidence>
<comment type="cofactor">
    <cofactor evidence="4">
        <name>FAD</name>
        <dbReference type="ChEBI" id="CHEBI:57692"/>
    </cofactor>
</comment>
<protein>
    <recommendedName>
        <fullName evidence="10">Acyl-CoA dehydrogenase</fullName>
    </recommendedName>
</protein>
<evidence type="ECO:0000259" key="6">
    <source>
        <dbReference type="Pfam" id="PF00441"/>
    </source>
</evidence>
<evidence type="ECO:0000259" key="7">
    <source>
        <dbReference type="Pfam" id="PF02770"/>
    </source>
</evidence>
<evidence type="ECO:0000256" key="5">
    <source>
        <dbReference type="SAM" id="SignalP"/>
    </source>
</evidence>
<feature type="chain" id="PRO_5002255290" description="Acyl-CoA dehydrogenase" evidence="5">
    <location>
        <begin position="23"/>
        <end position="676"/>
    </location>
</feature>
<name>A0A0D2XMM3_FUSOF</name>
<dbReference type="InterPro" id="IPR036250">
    <property type="entry name" value="AcylCo_DH-like_C"/>
</dbReference>
<sequence>MVVRGIPTTIMVHIPFLALSSALKTPGIHEPGISSARLTQNGGILARFGVMEASGADKGFFQKPPVLNNQFHDDVTFQRCFKLFLPRQIVQQVQAEMASLGDDVLSDQVFAWITDAEHNKPFLKGSGRDVFGQWKGDLVTGEGFVAAGYDTPYGAFARAYQFMRIQLWTPSCANVGCPSAMQDGAARLLQTHLGSPELVMKLTDEQKKVFENAFSHLTTRDPQHAWTSGQWMTERTGGSDVSLTETTAVHMPTSEIQLASKDEKIPLGPWSINGFKWFSSATDSRMTVLLARTSRGGLSTFMAPMYKHDASATTATGLPRSNGEQLNGVRIQRLKNKSGTQSLPTAELVLQDMRAWLVGQEGRGIQEIATILTLTRVHSSVAAVGYLGRGFAIARAYAQVREVGGGKGTRMKLTESSLHMRTLSKISSEYRGLMLLTIFTSYVLGVSEHDIASDASLSPALEALTPSAQHAAPLIRVLTQLTKAYVCKASVQLLFSCMEALGGVGYLANEEQEYLNIARLHRDCAVLPIWEGTTDVLSTDFLRAIKHTKAGQDTLNALEDSIKKGMAFQGKVSWPEGLNPLDVWKSLRQRIERESLADLMGDAREVLWAVADLLVSVLLYVDAGSDGDQVSLDIFHRFLEGKNVTTKREKVSAQEQLAKDFAVVYGGARNEIFAKL</sequence>
<feature type="signal peptide" evidence="5">
    <location>
        <begin position="1"/>
        <end position="22"/>
    </location>
</feature>
<dbReference type="AlphaFoldDB" id="A0A0D2XMM3"/>
<dbReference type="InterPro" id="IPR052904">
    <property type="entry name" value="Acyl-CoA_dehydrogenase-like"/>
</dbReference>
<dbReference type="GO" id="GO:0003995">
    <property type="term" value="F:acyl-CoA dehydrogenase activity"/>
    <property type="evidence" value="ECO:0007669"/>
    <property type="project" value="TreeGrafter"/>
</dbReference>
<feature type="domain" description="Acyl-CoA dehydrogenase/oxidase C-terminal" evidence="6">
    <location>
        <begin position="471"/>
        <end position="543"/>
    </location>
</feature>
<evidence type="ECO:0000256" key="2">
    <source>
        <dbReference type="ARBA" id="ARBA00022630"/>
    </source>
</evidence>
<evidence type="ECO:0000256" key="1">
    <source>
        <dbReference type="ARBA" id="ARBA00009347"/>
    </source>
</evidence>
<dbReference type="EnsemblFungi" id="FOXG_05200T0">
    <property type="protein sequence ID" value="FOXG_05200P0"/>
    <property type="gene ID" value="FOXG_05200"/>
</dbReference>
<dbReference type="InterPro" id="IPR009100">
    <property type="entry name" value="AcylCoA_DH/oxidase_NM_dom_sf"/>
</dbReference>
<dbReference type="InterPro" id="IPR006091">
    <property type="entry name" value="Acyl-CoA_Oxase/DH_mid-dom"/>
</dbReference>
<evidence type="ECO:0000256" key="4">
    <source>
        <dbReference type="RuleBase" id="RU362125"/>
    </source>
</evidence>
<dbReference type="SUPFAM" id="SSF56645">
    <property type="entry name" value="Acyl-CoA dehydrogenase NM domain-like"/>
    <property type="match status" value="1"/>
</dbReference>
<organism evidence="8 9">
    <name type="scientific">Fusarium oxysporum (strain Fo5176)</name>
    <name type="common">Fusarium vascular wilt</name>
    <dbReference type="NCBI Taxonomy" id="660025"/>
    <lineage>
        <taxon>Eukaryota</taxon>
        <taxon>Fungi</taxon>
        <taxon>Dikarya</taxon>
        <taxon>Ascomycota</taxon>
        <taxon>Pezizomycotina</taxon>
        <taxon>Sordariomycetes</taxon>
        <taxon>Hypocreomycetidae</taxon>
        <taxon>Hypocreales</taxon>
        <taxon>Nectriaceae</taxon>
        <taxon>Fusarium</taxon>
        <taxon>Fusarium oxysporum species complex</taxon>
    </lineage>
</organism>
<dbReference type="Gene3D" id="2.40.110.20">
    <property type="match status" value="1"/>
</dbReference>
<keyword evidence="3 4" id="KW-0274">FAD</keyword>
<feature type="domain" description="Acyl-CoA oxidase/dehydrogenase middle" evidence="7">
    <location>
        <begin position="230"/>
        <end position="353"/>
    </location>
</feature>
<evidence type="ECO:0000313" key="9">
    <source>
        <dbReference type="Proteomes" id="UP000002489"/>
    </source>
</evidence>
<reference evidence="8" key="2">
    <citation type="submission" date="2025-08" db="UniProtKB">
        <authorList>
            <consortium name="EnsemblFungi"/>
        </authorList>
    </citation>
    <scope>IDENTIFICATION</scope>
    <source>
        <strain evidence="8">4287 / CBS 123668 / FGSC 9935 / NRRL 34936</strain>
    </source>
</reference>
<evidence type="ECO:0008006" key="10">
    <source>
        <dbReference type="Google" id="ProtNLM"/>
    </source>
</evidence>
<dbReference type="Gene3D" id="1.20.140.10">
    <property type="entry name" value="Butyryl-CoA Dehydrogenase, subunit A, domain 3"/>
    <property type="match status" value="1"/>
</dbReference>
<dbReference type="Pfam" id="PF02770">
    <property type="entry name" value="Acyl-CoA_dh_M"/>
    <property type="match status" value="1"/>
</dbReference>
<dbReference type="PANTHER" id="PTHR42707:SF2">
    <property type="entry name" value="ACD11 DEHYDROGENASE"/>
    <property type="match status" value="1"/>
</dbReference>
<reference evidence="9" key="1">
    <citation type="journal article" date="2012" name="Mol. Plant Microbe Interact.">
        <title>A highly conserved effector in Fusarium oxysporum is required for full virulence on Arabidopsis.</title>
        <authorList>
            <person name="Thatcher L.F."/>
            <person name="Gardiner D.M."/>
            <person name="Kazan K."/>
            <person name="Manners J."/>
        </authorList>
    </citation>
    <scope>NUCLEOTIDE SEQUENCE [LARGE SCALE GENOMIC DNA]</scope>
    <source>
        <strain evidence="9">Fo5176</strain>
    </source>
</reference>
<dbReference type="InterPro" id="IPR009075">
    <property type="entry name" value="AcylCo_DH/oxidase_C"/>
</dbReference>
<dbReference type="Pfam" id="PF00441">
    <property type="entry name" value="Acyl-CoA_dh_1"/>
    <property type="match status" value="1"/>
</dbReference>
<comment type="similarity">
    <text evidence="1 4">Belongs to the acyl-CoA dehydrogenase family.</text>
</comment>
<proteinExistence type="inferred from homology"/>